<dbReference type="eggNOG" id="ENOG50334W0">
    <property type="taxonomic scope" value="Bacteria"/>
</dbReference>
<dbReference type="Pfam" id="PF18505">
    <property type="entry name" value="DUF5619"/>
    <property type="match status" value="1"/>
</dbReference>
<dbReference type="Gene3D" id="3.30.1490.340">
    <property type="match status" value="1"/>
</dbReference>
<protein>
    <recommendedName>
        <fullName evidence="1">DUF5619 domain-containing protein</fullName>
    </recommendedName>
</protein>
<dbReference type="EMBL" id="CP001087">
    <property type="protein sequence ID" value="ACN16921.1"/>
    <property type="molecule type" value="Genomic_DNA"/>
</dbReference>
<dbReference type="Proteomes" id="UP000000442">
    <property type="component" value="Chromosome"/>
</dbReference>
<gene>
    <name evidence="2" type="ordered locus">HRM2_38630</name>
</gene>
<dbReference type="OrthoDB" id="5518218at2"/>
<dbReference type="InterPro" id="IPR041145">
    <property type="entry name" value="DUF5619"/>
</dbReference>
<keyword evidence="3" id="KW-1185">Reference proteome</keyword>
<dbReference type="KEGG" id="dat:HRM2_38630"/>
<dbReference type="HOGENOM" id="CLU_180631_0_0_7"/>
<dbReference type="RefSeq" id="WP_015905667.1">
    <property type="nucleotide sequence ID" value="NC_012108.1"/>
</dbReference>
<sequence>MARIAPQPSDTSVEYIRLEVEDSDLDFSKAQAFAKKAALGKTEMPMLLAWNDEIRGIFHPTFECGKTKDPAWIVFARARGANLTIDINNGDYVFMFLKL</sequence>
<feature type="domain" description="DUF5619" evidence="1">
    <location>
        <begin position="14"/>
        <end position="96"/>
    </location>
</feature>
<evidence type="ECO:0000313" key="3">
    <source>
        <dbReference type="Proteomes" id="UP000000442"/>
    </source>
</evidence>
<organism evidence="2 3">
    <name type="scientific">Desulforapulum autotrophicum (strain ATCC 43914 / DSM 3382 / VKM B-1955 / HRM2)</name>
    <name type="common">Desulfobacterium autotrophicum</name>
    <dbReference type="NCBI Taxonomy" id="177437"/>
    <lineage>
        <taxon>Bacteria</taxon>
        <taxon>Pseudomonadati</taxon>
        <taxon>Thermodesulfobacteriota</taxon>
        <taxon>Desulfobacteria</taxon>
        <taxon>Desulfobacterales</taxon>
        <taxon>Desulfobacteraceae</taxon>
        <taxon>Desulforapulum</taxon>
    </lineage>
</organism>
<dbReference type="AlphaFoldDB" id="C0QBB9"/>
<evidence type="ECO:0000259" key="1">
    <source>
        <dbReference type="Pfam" id="PF18505"/>
    </source>
</evidence>
<accession>C0QBB9</accession>
<name>C0QBB9_DESAH</name>
<reference evidence="2 3" key="1">
    <citation type="journal article" date="2009" name="Environ. Microbiol.">
        <title>Genome sequence of Desulfobacterium autotrophicum HRM2, a marine sulfate reducer oxidizing organic carbon completely to carbon dioxide.</title>
        <authorList>
            <person name="Strittmatter A.W."/>
            <person name="Liesegang H."/>
            <person name="Rabus R."/>
            <person name="Decker I."/>
            <person name="Amann J."/>
            <person name="Andres S."/>
            <person name="Henne A."/>
            <person name="Fricke W.F."/>
            <person name="Martinez-Arias R."/>
            <person name="Bartels D."/>
            <person name="Goesmann A."/>
            <person name="Krause L."/>
            <person name="Puehler A."/>
            <person name="Klenk H.P."/>
            <person name="Richter M."/>
            <person name="Schuler M."/>
            <person name="Gloeckner F.O."/>
            <person name="Meyerdierks A."/>
            <person name="Gottschalk G."/>
            <person name="Amann R."/>
        </authorList>
    </citation>
    <scope>NUCLEOTIDE SEQUENCE [LARGE SCALE GENOMIC DNA]</scope>
    <source>
        <strain evidence="3">ATCC 43914 / DSM 3382 / HRM2</strain>
    </source>
</reference>
<proteinExistence type="predicted"/>
<evidence type="ECO:0000313" key="2">
    <source>
        <dbReference type="EMBL" id="ACN16921.1"/>
    </source>
</evidence>